<evidence type="ECO:0000256" key="4">
    <source>
        <dbReference type="ARBA" id="ARBA00022679"/>
    </source>
</evidence>
<keyword evidence="9" id="KW-1185">Reference proteome</keyword>
<dbReference type="Pfam" id="PF00358">
    <property type="entry name" value="PTS_EIIA_1"/>
    <property type="match status" value="1"/>
</dbReference>
<dbReference type="InterPro" id="IPR001127">
    <property type="entry name" value="PTS_EIIA_1_perm"/>
</dbReference>
<evidence type="ECO:0000313" key="8">
    <source>
        <dbReference type="EMBL" id="MDN4471775.1"/>
    </source>
</evidence>
<proteinExistence type="predicted"/>
<sequence>MSTIITALSPVAGAIVPLAETSDPIFAGGALGPGIAVQPADGTIVAPVPGTLRTVLPHAYGIATDDGVEILVHVGIDTVELEGRHFEPAVAVGDRVTAGQLLARADFEAIAGEGFDTVTILVVTNADPGGTVAPCADGSVARGAAVLRLEGASGGAVPR</sequence>
<dbReference type="PROSITE" id="PS51093">
    <property type="entry name" value="PTS_EIIA_TYPE_1"/>
    <property type="match status" value="1"/>
</dbReference>
<evidence type="ECO:0000256" key="3">
    <source>
        <dbReference type="ARBA" id="ARBA00022597"/>
    </source>
</evidence>
<comment type="caution">
    <text evidence="8">The sequence shown here is derived from an EMBL/GenBank/DDBJ whole genome shotgun (WGS) entry which is preliminary data.</text>
</comment>
<dbReference type="InterPro" id="IPR050890">
    <property type="entry name" value="PTS_EIIA_component"/>
</dbReference>
<dbReference type="NCBIfam" id="TIGR00830">
    <property type="entry name" value="PTBA"/>
    <property type="match status" value="1"/>
</dbReference>
<dbReference type="SUPFAM" id="SSF51261">
    <property type="entry name" value="Duplicated hybrid motif"/>
    <property type="match status" value="1"/>
</dbReference>
<evidence type="ECO:0000256" key="2">
    <source>
        <dbReference type="ARBA" id="ARBA00022448"/>
    </source>
</evidence>
<evidence type="ECO:0000256" key="5">
    <source>
        <dbReference type="ARBA" id="ARBA00022683"/>
    </source>
</evidence>
<keyword evidence="2" id="KW-0813">Transport</keyword>
<name>A0ABT8FXZ6_9MICO</name>
<evidence type="ECO:0000256" key="1">
    <source>
        <dbReference type="ARBA" id="ARBA00004496"/>
    </source>
</evidence>
<dbReference type="EMBL" id="JAUHPV010000001">
    <property type="protein sequence ID" value="MDN4471775.1"/>
    <property type="molecule type" value="Genomic_DNA"/>
</dbReference>
<evidence type="ECO:0000256" key="6">
    <source>
        <dbReference type="ARBA" id="ARBA00022777"/>
    </source>
</evidence>
<keyword evidence="6" id="KW-0418">Kinase</keyword>
<organism evidence="8 9">
    <name type="scientific">Demequina zhanjiangensis</name>
    <dbReference type="NCBI Taxonomy" id="3051659"/>
    <lineage>
        <taxon>Bacteria</taxon>
        <taxon>Bacillati</taxon>
        <taxon>Actinomycetota</taxon>
        <taxon>Actinomycetes</taxon>
        <taxon>Micrococcales</taxon>
        <taxon>Demequinaceae</taxon>
        <taxon>Demequina</taxon>
    </lineage>
</organism>
<dbReference type="Proteomes" id="UP001172738">
    <property type="component" value="Unassembled WGS sequence"/>
</dbReference>
<reference evidence="8" key="1">
    <citation type="submission" date="2023-06" db="EMBL/GenBank/DDBJ databases">
        <title>SYSU T00b26.</title>
        <authorList>
            <person name="Gao L."/>
            <person name="Fang B.-Z."/>
            <person name="Li W.-J."/>
        </authorList>
    </citation>
    <scope>NUCLEOTIDE SEQUENCE</scope>
    <source>
        <strain evidence="8">SYSU T00b26</strain>
    </source>
</reference>
<keyword evidence="3 8" id="KW-0762">Sugar transport</keyword>
<evidence type="ECO:0000313" key="9">
    <source>
        <dbReference type="Proteomes" id="UP001172738"/>
    </source>
</evidence>
<dbReference type="Gene3D" id="2.70.70.10">
    <property type="entry name" value="Glucose Permease (Domain IIA)"/>
    <property type="match status" value="1"/>
</dbReference>
<dbReference type="PANTHER" id="PTHR45008">
    <property type="entry name" value="PTS SYSTEM GLUCOSE-SPECIFIC EIIA COMPONENT"/>
    <property type="match status" value="1"/>
</dbReference>
<accession>A0ABT8FXZ6</accession>
<dbReference type="PROSITE" id="PS00371">
    <property type="entry name" value="PTS_EIIA_TYPE_1_HIS"/>
    <property type="match status" value="1"/>
</dbReference>
<feature type="domain" description="PTS EIIA type-1" evidence="7">
    <location>
        <begin position="23"/>
        <end position="125"/>
    </location>
</feature>
<dbReference type="PANTHER" id="PTHR45008:SF1">
    <property type="entry name" value="PTS SYSTEM GLUCOSE-SPECIFIC EIIA COMPONENT"/>
    <property type="match status" value="1"/>
</dbReference>
<protein>
    <submittedName>
        <fullName evidence="8">PTS glucose transporter subunit IIA</fullName>
    </submittedName>
</protein>
<comment type="subcellular location">
    <subcellularLocation>
        <location evidence="1">Cytoplasm</location>
    </subcellularLocation>
</comment>
<dbReference type="RefSeq" id="WP_301125737.1">
    <property type="nucleotide sequence ID" value="NZ_JAUHPV010000001.1"/>
</dbReference>
<keyword evidence="4" id="KW-0808">Transferase</keyword>
<evidence type="ECO:0000259" key="7">
    <source>
        <dbReference type="PROSITE" id="PS51093"/>
    </source>
</evidence>
<gene>
    <name evidence="8" type="ORF">QQX04_02065</name>
</gene>
<dbReference type="InterPro" id="IPR011055">
    <property type="entry name" value="Dup_hybrid_motif"/>
</dbReference>
<keyword evidence="5" id="KW-0598">Phosphotransferase system</keyword>